<feature type="transmembrane region" description="Helical" evidence="6">
    <location>
        <begin position="210"/>
        <end position="227"/>
    </location>
</feature>
<keyword evidence="4 6" id="KW-1133">Transmembrane helix</keyword>
<keyword evidence="3 6" id="KW-0812">Transmembrane</keyword>
<feature type="transmembrane region" description="Helical" evidence="6">
    <location>
        <begin position="355"/>
        <end position="374"/>
    </location>
</feature>
<name>A0A327YP75_9FLAO</name>
<feature type="transmembrane region" description="Helical" evidence="6">
    <location>
        <begin position="111"/>
        <end position="130"/>
    </location>
</feature>
<feature type="transmembrane region" description="Helical" evidence="6">
    <location>
        <begin position="171"/>
        <end position="189"/>
    </location>
</feature>
<comment type="subcellular location">
    <subcellularLocation>
        <location evidence="1">Cell membrane</location>
        <topology evidence="1">Multi-pass membrane protein</topology>
    </subcellularLocation>
</comment>
<sequence>METKSNSLLKNTLLYSIGNLASKGLSFILVFFTTFYLSREDVGVFDLFLTTISLLTPIVTLQLTDAVLRWLIENNQFENKARVLTTSSFILLVSIFIAIVGVLIFQNFYPFLFYKELLFLLGFQSFFLLFQQFQRAIADNKGYVLSSVFYTFLYVFLAILFLVFYDKKIEGLLYSNIIAAFFSTVFIVFRNKVFGYIHGKYYSFQVAKELLFYSIPLVPNSLSWWAISSANRYLIVLFLGVASNGIFAIAFKFPTIVLLLVNVFYLAWQEKAIENYNREDKDDYYSAIFKKYVKYLFIISINLLCINQLFLTYFVDITFYDSWRYTSVLLLAILFNALSGFYGTIYLGAKKTKSIFLSSLISGIIVLLLSYFLIPVLELLGAAIAIFFGYFFLFLFRFFETKKYIKIVFPFATFFVLFGVFMVLSVIMFLELPYGIFWLPLVALVISCFLLQSELQIVYNKYLKKWMR</sequence>
<dbReference type="OrthoDB" id="3249502at2"/>
<gene>
    <name evidence="7" type="ORF">B0I03_104246</name>
</gene>
<evidence type="ECO:0000256" key="3">
    <source>
        <dbReference type="ARBA" id="ARBA00022692"/>
    </source>
</evidence>
<reference evidence="7 8" key="1">
    <citation type="submission" date="2018-06" db="EMBL/GenBank/DDBJ databases">
        <title>Genomic Encyclopedia of Type Strains, Phase III (KMG-III): the genomes of soil and plant-associated and newly described type strains.</title>
        <authorList>
            <person name="Whitman W."/>
        </authorList>
    </citation>
    <scope>NUCLEOTIDE SEQUENCE [LARGE SCALE GENOMIC DNA]</scope>
    <source>
        <strain evidence="7 8">CGMCC 1.12398</strain>
    </source>
</reference>
<protein>
    <submittedName>
        <fullName evidence="7">O-antigen/teichoic acid export membrane protein</fullName>
    </submittedName>
</protein>
<accession>A0A327YP75</accession>
<evidence type="ECO:0000256" key="2">
    <source>
        <dbReference type="ARBA" id="ARBA00022475"/>
    </source>
</evidence>
<feature type="transmembrane region" description="Helical" evidence="6">
    <location>
        <begin position="47"/>
        <end position="71"/>
    </location>
</feature>
<evidence type="ECO:0000256" key="1">
    <source>
        <dbReference type="ARBA" id="ARBA00004651"/>
    </source>
</evidence>
<evidence type="ECO:0000256" key="4">
    <source>
        <dbReference type="ARBA" id="ARBA00022989"/>
    </source>
</evidence>
<dbReference type="Proteomes" id="UP000249620">
    <property type="component" value="Unassembled WGS sequence"/>
</dbReference>
<dbReference type="PANTHER" id="PTHR30250:SF11">
    <property type="entry name" value="O-ANTIGEN TRANSPORTER-RELATED"/>
    <property type="match status" value="1"/>
</dbReference>
<feature type="transmembrane region" description="Helical" evidence="6">
    <location>
        <begin position="142"/>
        <end position="165"/>
    </location>
</feature>
<feature type="transmembrane region" description="Helical" evidence="6">
    <location>
        <begin position="83"/>
        <end position="105"/>
    </location>
</feature>
<dbReference type="InterPro" id="IPR050833">
    <property type="entry name" value="Poly_Biosynth_Transport"/>
</dbReference>
<feature type="transmembrane region" description="Helical" evidence="6">
    <location>
        <begin position="12"/>
        <end position="35"/>
    </location>
</feature>
<dbReference type="EMBL" id="QLMI01000004">
    <property type="protein sequence ID" value="RAK22720.1"/>
    <property type="molecule type" value="Genomic_DNA"/>
</dbReference>
<dbReference type="RefSeq" id="WP_146603275.1">
    <property type="nucleotide sequence ID" value="NZ_QLMI01000004.1"/>
</dbReference>
<feature type="transmembrane region" description="Helical" evidence="6">
    <location>
        <begin position="380"/>
        <end position="399"/>
    </location>
</feature>
<proteinExistence type="predicted"/>
<feature type="transmembrane region" description="Helical" evidence="6">
    <location>
        <begin position="411"/>
        <end position="430"/>
    </location>
</feature>
<keyword evidence="2" id="KW-1003">Cell membrane</keyword>
<comment type="caution">
    <text evidence="7">The sequence shown here is derived from an EMBL/GenBank/DDBJ whole genome shotgun (WGS) entry which is preliminary data.</text>
</comment>
<dbReference type="AlphaFoldDB" id="A0A327YP75"/>
<feature type="transmembrane region" description="Helical" evidence="6">
    <location>
        <begin position="327"/>
        <end position="348"/>
    </location>
</feature>
<evidence type="ECO:0000313" key="8">
    <source>
        <dbReference type="Proteomes" id="UP000249620"/>
    </source>
</evidence>
<organism evidence="7 8">
    <name type="scientific">Flavobacterium aquaticum</name>
    <dbReference type="NCBI Taxonomy" id="1236486"/>
    <lineage>
        <taxon>Bacteria</taxon>
        <taxon>Pseudomonadati</taxon>
        <taxon>Bacteroidota</taxon>
        <taxon>Flavobacteriia</taxon>
        <taxon>Flavobacteriales</taxon>
        <taxon>Flavobacteriaceae</taxon>
        <taxon>Flavobacterium</taxon>
    </lineage>
</organism>
<keyword evidence="5 6" id="KW-0472">Membrane</keyword>
<feature type="transmembrane region" description="Helical" evidence="6">
    <location>
        <begin position="436"/>
        <end position="459"/>
    </location>
</feature>
<keyword evidence="8" id="KW-1185">Reference proteome</keyword>
<dbReference type="InterPro" id="IPR002797">
    <property type="entry name" value="Polysacc_synth"/>
</dbReference>
<feature type="transmembrane region" description="Helical" evidence="6">
    <location>
        <begin position="295"/>
        <end position="315"/>
    </location>
</feature>
<dbReference type="Pfam" id="PF01943">
    <property type="entry name" value="Polysacc_synt"/>
    <property type="match status" value="1"/>
</dbReference>
<evidence type="ECO:0000313" key="7">
    <source>
        <dbReference type="EMBL" id="RAK22720.1"/>
    </source>
</evidence>
<dbReference type="GO" id="GO:0005886">
    <property type="term" value="C:plasma membrane"/>
    <property type="evidence" value="ECO:0007669"/>
    <property type="project" value="UniProtKB-SubCell"/>
</dbReference>
<evidence type="ECO:0000256" key="6">
    <source>
        <dbReference type="SAM" id="Phobius"/>
    </source>
</evidence>
<evidence type="ECO:0000256" key="5">
    <source>
        <dbReference type="ARBA" id="ARBA00023136"/>
    </source>
</evidence>
<feature type="transmembrane region" description="Helical" evidence="6">
    <location>
        <begin position="233"/>
        <end position="266"/>
    </location>
</feature>
<dbReference type="PANTHER" id="PTHR30250">
    <property type="entry name" value="PST FAMILY PREDICTED COLANIC ACID TRANSPORTER"/>
    <property type="match status" value="1"/>
</dbReference>